<dbReference type="OrthoDB" id="1741719at2759"/>
<dbReference type="InterPro" id="IPR015943">
    <property type="entry name" value="WD40/YVTN_repeat-like_dom_sf"/>
</dbReference>
<dbReference type="STRING" id="1353952.A0A165DE76"/>
<keyword evidence="17" id="KW-1185">Reference proteome</keyword>
<evidence type="ECO:0000256" key="5">
    <source>
        <dbReference type="ARBA" id="ARBA00022574"/>
    </source>
</evidence>
<keyword evidence="6 12" id="KW-0677">Repeat</keyword>
<dbReference type="PANTHER" id="PTHR13831">
    <property type="entry name" value="MEMBER OF THE HIR1 FAMILY OF WD-REPEAT PROTEINS"/>
    <property type="match status" value="1"/>
</dbReference>
<feature type="compositionally biased region" description="Basic and acidic residues" evidence="13">
    <location>
        <begin position="585"/>
        <end position="598"/>
    </location>
</feature>
<evidence type="ECO:0000259" key="15">
    <source>
        <dbReference type="Pfam" id="PF24105"/>
    </source>
</evidence>
<dbReference type="InterPro" id="IPR019775">
    <property type="entry name" value="WD40_repeat_CS"/>
</dbReference>
<organism evidence="16 17">
    <name type="scientific">Calocera cornea HHB12733</name>
    <dbReference type="NCBI Taxonomy" id="1353952"/>
    <lineage>
        <taxon>Eukaryota</taxon>
        <taxon>Fungi</taxon>
        <taxon>Dikarya</taxon>
        <taxon>Basidiomycota</taxon>
        <taxon>Agaricomycotina</taxon>
        <taxon>Dacrymycetes</taxon>
        <taxon>Dacrymycetales</taxon>
        <taxon>Dacrymycetaceae</taxon>
        <taxon>Calocera</taxon>
    </lineage>
</organism>
<evidence type="ECO:0000256" key="6">
    <source>
        <dbReference type="ARBA" id="ARBA00022737"/>
    </source>
</evidence>
<evidence type="ECO:0000256" key="2">
    <source>
        <dbReference type="ARBA" id="ARBA00004123"/>
    </source>
</evidence>
<dbReference type="InterPro" id="IPR001680">
    <property type="entry name" value="WD40_rpt"/>
</dbReference>
<feature type="region of interest" description="Disordered" evidence="13">
    <location>
        <begin position="512"/>
        <end position="531"/>
    </location>
</feature>
<feature type="repeat" description="WD" evidence="11">
    <location>
        <begin position="164"/>
        <end position="195"/>
    </location>
</feature>
<dbReference type="GO" id="GO:0000417">
    <property type="term" value="C:HIR complex"/>
    <property type="evidence" value="ECO:0007669"/>
    <property type="project" value="TreeGrafter"/>
</dbReference>
<evidence type="ECO:0000256" key="11">
    <source>
        <dbReference type="PROSITE-ProRule" id="PRU00221"/>
    </source>
</evidence>
<dbReference type="GO" id="GO:0000785">
    <property type="term" value="C:chromatin"/>
    <property type="evidence" value="ECO:0007669"/>
    <property type="project" value="TreeGrafter"/>
</dbReference>
<comment type="function">
    <text evidence="1 12">Required for replication-independent chromatin assembly and for the periodic repression of histone gene transcription during the cell cycle.</text>
</comment>
<dbReference type="FunCoup" id="A0A165DE76">
    <property type="interactions" value="377"/>
</dbReference>
<dbReference type="InParanoid" id="A0A165DE76"/>
<feature type="region of interest" description="Disordered" evidence="13">
    <location>
        <begin position="466"/>
        <end position="497"/>
    </location>
</feature>
<feature type="repeat" description="WD" evidence="11">
    <location>
        <begin position="21"/>
        <end position="46"/>
    </location>
</feature>
<dbReference type="GO" id="GO:0006355">
    <property type="term" value="P:regulation of DNA-templated transcription"/>
    <property type="evidence" value="ECO:0007669"/>
    <property type="project" value="InterPro"/>
</dbReference>
<dbReference type="PROSITE" id="PS50294">
    <property type="entry name" value="WD_REPEATS_REGION"/>
    <property type="match status" value="3"/>
</dbReference>
<dbReference type="GO" id="GO:0006338">
    <property type="term" value="P:chromatin remodeling"/>
    <property type="evidence" value="ECO:0007669"/>
    <property type="project" value="InterPro"/>
</dbReference>
<dbReference type="PRINTS" id="PR00320">
    <property type="entry name" value="GPROTEINBRPT"/>
</dbReference>
<keyword evidence="7 12" id="KW-0156">Chromatin regulator</keyword>
<evidence type="ECO:0000256" key="4">
    <source>
        <dbReference type="ARBA" id="ARBA00022491"/>
    </source>
</evidence>
<evidence type="ECO:0000256" key="9">
    <source>
        <dbReference type="ARBA" id="ARBA00023163"/>
    </source>
</evidence>
<keyword evidence="8 12" id="KW-0805">Transcription regulation</keyword>
<dbReference type="InterPro" id="IPR011494">
    <property type="entry name" value="HIRA-like_C"/>
</dbReference>
<dbReference type="GO" id="GO:0031491">
    <property type="term" value="F:nucleosome binding"/>
    <property type="evidence" value="ECO:0007669"/>
    <property type="project" value="TreeGrafter"/>
</dbReference>
<comment type="similarity">
    <text evidence="3 12">Belongs to the WD repeat HIR1 family.</text>
</comment>
<feature type="repeat" description="WD" evidence="11">
    <location>
        <begin position="64"/>
        <end position="98"/>
    </location>
</feature>
<dbReference type="PANTHER" id="PTHR13831:SF0">
    <property type="entry name" value="PROTEIN HIRA"/>
    <property type="match status" value="1"/>
</dbReference>
<feature type="region of interest" description="Disordered" evidence="13">
    <location>
        <begin position="408"/>
        <end position="440"/>
    </location>
</feature>
<sequence>MRLIKPAWVMHTDDKKKRLPIFSLHVHGDGSRLATGGMDSKVRIWSTAPILDPNSPMPKSLCTLTMHIGPVLCVRWSNSGRLLASGSDDGLVMVWDLDPSGAGKVFGEEEVNVEGWKALRRLAGHESDVSDLAWSPQDRFLASVSVDSSVIVWDGYSFDRVAKLIGHNGFVKGVCWDPVGQYLATQSDDKSVRIWRTTDWACERVVTQPFELSPTSTFFRRLSWSPDGAHITAANAMNGPVFVAAVISRKEWTSDISLVGHENTVEVASYNPHLFVRDESKPVDSHNICSVLALGADDRSVSIWQTNQARPLLVAQELFDRNVLDLSWSFDGLTLYACSSDGTVAVMSFSPSELRGIAPHDVQVNYLKGYKFNSPMNLSYQPAAQPVPPPPSHSPLVQRVQPLPVQQPLSVGGKQEVTRTKDGKRRIRPVLLSEGSSTALQQTYPQPMQNGIVHQPVAPQSLFQHAAAEPSNPFTSTPLSAAQPPAYGSSMPLSASSGQILDDDIQMVESWETAEPSSAGGLSPRKGRTLGGDRVREPIVVRELQVPMQIVNVVTAGGGPPPAVGGGPVLKAPQPKTYMSTPVEGSKDGDVLEGRNSEDGSSASHTSLMWRSRLISVVEPTDIQLYVNKTVQWLDYLPSPINALAATTYFYSCACEDGSLTVYSNTGRRLMPTLMLDSKIAFLEGLKQHLLAITELGTLAVWNIKTAHAVIPPVSIRHLLSAQLQTAQLRPNGIPILNLANGTSMSYDTSLSSWHKLSDAWFSRGSDSWDAARATRASRAPSAGPRGPVAGIEVAIADANPMELLIEDKPEWWSAAMTLGHLESRLLAAKALDSPAEYKLALVTYARRLADEGFRGKAEELIKELCGPLYWRPGKEEGWSSSILGMQKRDLLREVLSIFARSKTLAKLGSDYQELLKKAATDEF</sequence>
<name>A0A165DE76_9BASI</name>
<evidence type="ECO:0000256" key="10">
    <source>
        <dbReference type="ARBA" id="ARBA00023242"/>
    </source>
</evidence>
<keyword evidence="10 12" id="KW-0539">Nucleus</keyword>
<evidence type="ECO:0000256" key="8">
    <source>
        <dbReference type="ARBA" id="ARBA00023015"/>
    </source>
</evidence>
<dbReference type="InterPro" id="IPR020472">
    <property type="entry name" value="WD40_PAC1"/>
</dbReference>
<dbReference type="Gene3D" id="2.130.10.10">
    <property type="entry name" value="YVTN repeat-like/Quinoprotein amine dehydrogenase"/>
    <property type="match status" value="2"/>
</dbReference>
<dbReference type="InterPro" id="IPR031120">
    <property type="entry name" value="HIR1-like"/>
</dbReference>
<keyword evidence="9 12" id="KW-0804">Transcription</keyword>
<dbReference type="AlphaFoldDB" id="A0A165DE76"/>
<gene>
    <name evidence="16" type="ORF">CALCODRAFT_525345</name>
</gene>
<keyword evidence="5 11" id="KW-0853">WD repeat</keyword>
<feature type="region of interest" description="Disordered" evidence="13">
    <location>
        <begin position="572"/>
        <end position="604"/>
    </location>
</feature>
<evidence type="ECO:0000256" key="7">
    <source>
        <dbReference type="ARBA" id="ARBA00022853"/>
    </source>
</evidence>
<dbReference type="GO" id="GO:0006351">
    <property type="term" value="P:DNA-templated transcription"/>
    <property type="evidence" value="ECO:0007669"/>
    <property type="project" value="InterPro"/>
</dbReference>
<dbReference type="EMBL" id="KV424060">
    <property type="protein sequence ID" value="KZT52622.1"/>
    <property type="molecule type" value="Genomic_DNA"/>
</dbReference>
<dbReference type="Pfam" id="PF07569">
    <property type="entry name" value="Hira"/>
    <property type="match status" value="1"/>
</dbReference>
<evidence type="ECO:0000259" key="14">
    <source>
        <dbReference type="Pfam" id="PF07569"/>
    </source>
</evidence>
<evidence type="ECO:0000313" key="17">
    <source>
        <dbReference type="Proteomes" id="UP000076842"/>
    </source>
</evidence>
<keyword evidence="4 12" id="KW-0678">Repressor</keyword>
<feature type="repeat" description="WD" evidence="11">
    <location>
        <begin position="122"/>
        <end position="154"/>
    </location>
</feature>
<dbReference type="CDD" id="cd00200">
    <property type="entry name" value="WD40"/>
    <property type="match status" value="1"/>
</dbReference>
<feature type="domain" description="Protein HIRA-like C-terminal" evidence="14">
    <location>
        <begin position="667"/>
        <end position="865"/>
    </location>
</feature>
<evidence type="ECO:0000256" key="1">
    <source>
        <dbReference type="ARBA" id="ARBA00002677"/>
    </source>
</evidence>
<reference evidence="16 17" key="1">
    <citation type="journal article" date="2016" name="Mol. Biol. Evol.">
        <title>Comparative Genomics of Early-Diverging Mushroom-Forming Fungi Provides Insights into the Origins of Lignocellulose Decay Capabilities.</title>
        <authorList>
            <person name="Nagy L.G."/>
            <person name="Riley R."/>
            <person name="Tritt A."/>
            <person name="Adam C."/>
            <person name="Daum C."/>
            <person name="Floudas D."/>
            <person name="Sun H."/>
            <person name="Yadav J.S."/>
            <person name="Pangilinan J."/>
            <person name="Larsson K.H."/>
            <person name="Matsuura K."/>
            <person name="Barry K."/>
            <person name="Labutti K."/>
            <person name="Kuo R."/>
            <person name="Ohm R.A."/>
            <person name="Bhattacharya S.S."/>
            <person name="Shirouzu T."/>
            <person name="Yoshinaga Y."/>
            <person name="Martin F.M."/>
            <person name="Grigoriev I.V."/>
            <person name="Hibbett D.S."/>
        </authorList>
    </citation>
    <scope>NUCLEOTIDE SEQUENCE [LARGE SCALE GENOMIC DNA]</scope>
    <source>
        <strain evidence="16 17">HHB12733</strain>
    </source>
</reference>
<dbReference type="SUPFAM" id="SSF50978">
    <property type="entry name" value="WD40 repeat-like"/>
    <property type="match status" value="1"/>
</dbReference>
<dbReference type="SMART" id="SM00320">
    <property type="entry name" value="WD40"/>
    <property type="match status" value="6"/>
</dbReference>
<dbReference type="PROSITE" id="PS50082">
    <property type="entry name" value="WD_REPEATS_2"/>
    <property type="match status" value="4"/>
</dbReference>
<dbReference type="InterPro" id="IPR019015">
    <property type="entry name" value="HIRA_B_motif"/>
</dbReference>
<proteinExistence type="inferred from homology"/>
<evidence type="ECO:0000256" key="12">
    <source>
        <dbReference type="RuleBase" id="RU364014"/>
    </source>
</evidence>
<evidence type="ECO:0000256" key="13">
    <source>
        <dbReference type="SAM" id="MobiDB-lite"/>
    </source>
</evidence>
<protein>
    <recommendedName>
        <fullName evidence="12">Protein HIR</fullName>
    </recommendedName>
</protein>
<dbReference type="InterPro" id="IPR055410">
    <property type="entry name" value="Beta-prop_CAF1B_HIR1"/>
</dbReference>
<evidence type="ECO:0000256" key="3">
    <source>
        <dbReference type="ARBA" id="ARBA00007306"/>
    </source>
</evidence>
<feature type="domain" description="CAF1B/HIR1 beta-propeller" evidence="15">
    <location>
        <begin position="29"/>
        <end position="354"/>
    </location>
</feature>
<dbReference type="Pfam" id="PF09453">
    <property type="entry name" value="HIRA_B"/>
    <property type="match status" value="1"/>
</dbReference>
<dbReference type="PROSITE" id="PS00678">
    <property type="entry name" value="WD_REPEATS_1"/>
    <property type="match status" value="1"/>
</dbReference>
<dbReference type="GO" id="GO:0005634">
    <property type="term" value="C:nucleus"/>
    <property type="evidence" value="ECO:0007669"/>
    <property type="project" value="UniProtKB-SubCell"/>
</dbReference>
<dbReference type="Proteomes" id="UP000076842">
    <property type="component" value="Unassembled WGS sequence"/>
</dbReference>
<comment type="subcellular location">
    <subcellularLocation>
        <location evidence="2 12">Nucleus</location>
    </subcellularLocation>
</comment>
<accession>A0A165DE76</accession>
<dbReference type="InterPro" id="IPR036322">
    <property type="entry name" value="WD40_repeat_dom_sf"/>
</dbReference>
<dbReference type="Pfam" id="PF24105">
    <property type="entry name" value="Beta-prop_CAF1B_HIR1"/>
    <property type="match status" value="1"/>
</dbReference>
<evidence type="ECO:0000313" key="16">
    <source>
        <dbReference type="EMBL" id="KZT52622.1"/>
    </source>
</evidence>